<dbReference type="InterPro" id="IPR027417">
    <property type="entry name" value="P-loop_NTPase"/>
</dbReference>
<dbReference type="GO" id="GO:0000287">
    <property type="term" value="F:magnesium ion binding"/>
    <property type="evidence" value="ECO:0007669"/>
    <property type="project" value="UniProtKB-UniRule"/>
</dbReference>
<evidence type="ECO:0000256" key="1">
    <source>
        <dbReference type="ARBA" id="ARBA00011738"/>
    </source>
</evidence>
<dbReference type="SUPFAM" id="SSF52540">
    <property type="entry name" value="P-loop containing nucleoside triphosphate hydrolases"/>
    <property type="match status" value="1"/>
</dbReference>
<comment type="subunit">
    <text evidence="1 8">Homodimer.</text>
</comment>
<dbReference type="GO" id="GO:0005737">
    <property type="term" value="C:cytoplasm"/>
    <property type="evidence" value="ECO:0007669"/>
    <property type="project" value="UniProtKB-SubCell"/>
</dbReference>
<gene>
    <name evidence="8" type="primary">purA</name>
    <name evidence="10" type="ORF">ENV30_04735</name>
</gene>
<dbReference type="InterPro" id="IPR033128">
    <property type="entry name" value="Adenylosuccin_syn_Lys_AS"/>
</dbReference>
<dbReference type="Gene3D" id="3.90.170.10">
    <property type="entry name" value="Adenylosuccinate Synthetase, subunit A, domain 3"/>
    <property type="match status" value="1"/>
</dbReference>
<reference evidence="10" key="1">
    <citation type="journal article" date="2020" name="mSystems">
        <title>Genome- and Community-Level Interaction Insights into Carbon Utilization and Element Cycling Functions of Hydrothermarchaeota in Hydrothermal Sediment.</title>
        <authorList>
            <person name="Zhou Z."/>
            <person name="Liu Y."/>
            <person name="Xu W."/>
            <person name="Pan J."/>
            <person name="Luo Z.H."/>
            <person name="Li M."/>
        </authorList>
    </citation>
    <scope>NUCLEOTIDE SEQUENCE [LARGE SCALE GENOMIC DNA]</scope>
    <source>
        <strain evidence="10">SpSt-747</strain>
    </source>
</reference>
<evidence type="ECO:0000256" key="6">
    <source>
        <dbReference type="ARBA" id="ARBA00022842"/>
    </source>
</evidence>
<feature type="binding site" description="in other chain" evidence="8">
    <location>
        <position position="229"/>
    </location>
    <ligand>
        <name>IMP</name>
        <dbReference type="ChEBI" id="CHEBI:58053"/>
        <note>ligand shared between dimeric partners</note>
    </ligand>
</feature>
<dbReference type="InterPro" id="IPR042110">
    <property type="entry name" value="Adenylosuccinate_synth_dom2"/>
</dbReference>
<keyword evidence="6 8" id="KW-0460">Magnesium</keyword>
<feature type="active site" evidence="9">
    <location>
        <position position="145"/>
    </location>
</feature>
<keyword evidence="3 8" id="KW-0479">Metal-binding</keyword>
<feature type="binding site" evidence="8">
    <location>
        <position position="148"/>
    </location>
    <ligand>
        <name>IMP</name>
        <dbReference type="ChEBI" id="CHEBI:58053"/>
        <note>ligand shared between dimeric partners</note>
    </ligand>
</feature>
<dbReference type="InterPro" id="IPR001114">
    <property type="entry name" value="Adenylosuccinate_synthetase"/>
</dbReference>
<dbReference type="InterPro" id="IPR042109">
    <property type="entry name" value="Adenylosuccinate_synth_dom1"/>
</dbReference>
<dbReference type="GO" id="GO:0046040">
    <property type="term" value="P:IMP metabolic process"/>
    <property type="evidence" value="ECO:0007669"/>
    <property type="project" value="TreeGrafter"/>
</dbReference>
<feature type="binding site" description="in other chain" evidence="8">
    <location>
        <position position="308"/>
    </location>
    <ligand>
        <name>IMP</name>
        <dbReference type="ChEBI" id="CHEBI:58053"/>
        <note>ligand shared between dimeric partners</note>
    </ligand>
</feature>
<dbReference type="PANTHER" id="PTHR11846">
    <property type="entry name" value="ADENYLOSUCCINATE SYNTHETASE"/>
    <property type="match status" value="1"/>
</dbReference>
<evidence type="ECO:0000256" key="3">
    <source>
        <dbReference type="ARBA" id="ARBA00022723"/>
    </source>
</evidence>
<protein>
    <recommendedName>
        <fullName evidence="8">Adenylosuccinate synthetase</fullName>
        <shortName evidence="8">AMPSase</shortName>
        <shortName evidence="8">AdSS</shortName>
        <ecNumber evidence="8">6.3.4.4</ecNumber>
    </recommendedName>
    <alternativeName>
        <fullName evidence="8">IMP--aspartate ligase</fullName>
    </alternativeName>
</protein>
<proteinExistence type="inferred from homology"/>
<comment type="cofactor">
    <cofactor evidence="8">
        <name>Mg(2+)</name>
        <dbReference type="ChEBI" id="CHEBI:18420"/>
    </cofactor>
    <text evidence="8">Binds 1 Mg(2+) ion per subunit.</text>
</comment>
<feature type="binding site" evidence="8">
    <location>
        <begin position="45"/>
        <end position="47"/>
    </location>
    <ligand>
        <name>GTP</name>
        <dbReference type="ChEBI" id="CHEBI:37565"/>
    </ligand>
</feature>
<feature type="binding site" evidence="8">
    <location>
        <position position="18"/>
    </location>
    <ligand>
        <name>Mg(2+)</name>
        <dbReference type="ChEBI" id="CHEBI:18420"/>
    </ligand>
</feature>
<evidence type="ECO:0000256" key="4">
    <source>
        <dbReference type="ARBA" id="ARBA00022741"/>
    </source>
</evidence>
<keyword evidence="2 8" id="KW-0436">Ligase</keyword>
<keyword evidence="8" id="KW-0963">Cytoplasm</keyword>
<dbReference type="Gene3D" id="3.40.440.10">
    <property type="entry name" value="Adenylosuccinate Synthetase, subunit A, domain 1"/>
    <property type="match status" value="1"/>
</dbReference>
<comment type="catalytic activity">
    <reaction evidence="8">
        <text>IMP + L-aspartate + GTP = N(6)-(1,2-dicarboxyethyl)-AMP + GDP + phosphate + 2 H(+)</text>
        <dbReference type="Rhea" id="RHEA:15753"/>
        <dbReference type="ChEBI" id="CHEBI:15378"/>
        <dbReference type="ChEBI" id="CHEBI:29991"/>
        <dbReference type="ChEBI" id="CHEBI:37565"/>
        <dbReference type="ChEBI" id="CHEBI:43474"/>
        <dbReference type="ChEBI" id="CHEBI:57567"/>
        <dbReference type="ChEBI" id="CHEBI:58053"/>
        <dbReference type="ChEBI" id="CHEBI:58189"/>
        <dbReference type="EC" id="6.3.4.4"/>
    </reaction>
</comment>
<dbReference type="CDD" id="cd03108">
    <property type="entry name" value="AdSS"/>
    <property type="match status" value="1"/>
</dbReference>
<evidence type="ECO:0000256" key="7">
    <source>
        <dbReference type="ARBA" id="ARBA00023134"/>
    </source>
</evidence>
<dbReference type="GO" id="GO:0004019">
    <property type="term" value="F:adenylosuccinate synthase activity"/>
    <property type="evidence" value="ECO:0007669"/>
    <property type="project" value="UniProtKB-UniRule"/>
</dbReference>
<dbReference type="GO" id="GO:0044208">
    <property type="term" value="P:'de novo' AMP biosynthetic process"/>
    <property type="evidence" value="ECO:0007669"/>
    <property type="project" value="UniProtKB-UniRule"/>
</dbReference>
<feature type="binding site" evidence="8">
    <location>
        <position position="45"/>
    </location>
    <ligand>
        <name>Mg(2+)</name>
        <dbReference type="ChEBI" id="CHEBI:18420"/>
    </ligand>
</feature>
<dbReference type="EC" id="6.3.4.4" evidence="8"/>
<dbReference type="AlphaFoldDB" id="A0A7V4DEG0"/>
<sequence>MKVVGVSICIVVGTHWGDEGKGRIVDYLSQSGDVVVRAQGGNNAGHTVIVGEKKYVFHLIPSGVLLPGKVCILGDGMVIDPLAFFEEVRLLEQEGVAFQERLFVSEKAHVVMPYHRLLDGLYERLRGKGRIGTTGKGIGPAYEDKVARWGIRVVDLLHPEILAAKLQPVLEYKNWILERIFSHPPLSYEAILEEYLAYGQRLQPYVRDTSRLLYEAWRTGKRIVIEGAQGTMLDLDHGTYPFVTSSYPVASGALLGAGMGPVTDVEVLGVCKAYTSRVGEGPFPTELTDATGVYLREKGGEYGATTGRPRRCGWLDGVVLKYALRVNHITSLALTKLDVLGGLSRVRWCYAYEVRGEILEDFPMDPSLWPLCRPLYREFEGWDEDISRVRSYGDLPRAVRVFVESLEDFLQVPVVLISVGPRRDDTIVREELW</sequence>
<dbReference type="InterPro" id="IPR042111">
    <property type="entry name" value="Adenylosuccinate_synth_dom3"/>
</dbReference>
<keyword evidence="5 8" id="KW-0658">Purine biosynthesis</keyword>
<dbReference type="NCBIfam" id="NF002223">
    <property type="entry name" value="PRK01117.1"/>
    <property type="match status" value="1"/>
</dbReference>
<feature type="active site" description="Proton donor" evidence="8">
    <location>
        <position position="46"/>
    </location>
</feature>
<evidence type="ECO:0000256" key="8">
    <source>
        <dbReference type="HAMAP-Rule" id="MF_00011"/>
    </source>
</evidence>
<feature type="binding site" evidence="8">
    <location>
        <position position="310"/>
    </location>
    <ligand>
        <name>GTP</name>
        <dbReference type="ChEBI" id="CHEBI:37565"/>
    </ligand>
</feature>
<dbReference type="Gene3D" id="1.10.300.10">
    <property type="entry name" value="Adenylosuccinate Synthetase, subunit A, domain 2"/>
    <property type="match status" value="1"/>
</dbReference>
<feature type="binding site" description="in other chain" evidence="8">
    <location>
        <begin position="43"/>
        <end position="46"/>
    </location>
    <ligand>
        <name>IMP</name>
        <dbReference type="ChEBI" id="CHEBI:58053"/>
        <note>ligand shared between dimeric partners</note>
    </ligand>
</feature>
<feature type="binding site" evidence="8">
    <location>
        <begin position="17"/>
        <end position="23"/>
    </location>
    <ligand>
        <name>GTP</name>
        <dbReference type="ChEBI" id="CHEBI:37565"/>
    </ligand>
</feature>
<evidence type="ECO:0000256" key="5">
    <source>
        <dbReference type="ARBA" id="ARBA00022755"/>
    </source>
</evidence>
<organism evidence="10">
    <name type="scientific">Candidatus Caldatribacterium californiense</name>
    <dbReference type="NCBI Taxonomy" id="1454726"/>
    <lineage>
        <taxon>Bacteria</taxon>
        <taxon>Pseudomonadati</taxon>
        <taxon>Atribacterota</taxon>
        <taxon>Atribacteria</taxon>
        <taxon>Atribacterales</taxon>
        <taxon>Candidatus Caldatribacteriaceae</taxon>
        <taxon>Candidatus Caldatribacterium</taxon>
    </lineage>
</organism>
<evidence type="ECO:0000256" key="2">
    <source>
        <dbReference type="ARBA" id="ARBA00022598"/>
    </source>
</evidence>
<dbReference type="NCBIfam" id="TIGR00184">
    <property type="entry name" value="purA"/>
    <property type="match status" value="1"/>
</dbReference>
<dbReference type="UniPathway" id="UPA00075">
    <property type="reaction ID" value="UER00335"/>
</dbReference>
<dbReference type="GO" id="GO:0005525">
    <property type="term" value="F:GTP binding"/>
    <property type="evidence" value="ECO:0007669"/>
    <property type="project" value="UniProtKB-UniRule"/>
</dbReference>
<dbReference type="SMART" id="SM00788">
    <property type="entry name" value="Adenylsucc_synt"/>
    <property type="match status" value="1"/>
</dbReference>
<evidence type="ECO:0000313" key="10">
    <source>
        <dbReference type="EMBL" id="HGI30600.1"/>
    </source>
</evidence>
<dbReference type="FunFam" id="1.10.300.10:FF:000001">
    <property type="entry name" value="Adenylosuccinate synthetase"/>
    <property type="match status" value="1"/>
</dbReference>
<feature type="binding site" description="in other chain" evidence="8">
    <location>
        <position position="244"/>
    </location>
    <ligand>
        <name>IMP</name>
        <dbReference type="ChEBI" id="CHEBI:58053"/>
        <note>ligand shared between dimeric partners</note>
    </ligand>
</feature>
<comment type="similarity">
    <text evidence="8">Belongs to the adenylosuccinate synthetase family.</text>
</comment>
<comment type="pathway">
    <text evidence="8">Purine metabolism; AMP biosynthesis via de novo pathway; AMP from IMP: step 1/2.</text>
</comment>
<dbReference type="PANTHER" id="PTHR11846:SF0">
    <property type="entry name" value="ADENYLOSUCCINATE SYNTHETASE"/>
    <property type="match status" value="1"/>
</dbReference>
<feature type="active site" description="Proton acceptor" evidence="8">
    <location>
        <position position="18"/>
    </location>
</feature>
<feature type="binding site" evidence="8">
    <location>
        <begin position="304"/>
        <end position="310"/>
    </location>
    <ligand>
        <name>substrate</name>
    </ligand>
</feature>
<feature type="binding site" description="in other chain" evidence="8">
    <location>
        <begin position="18"/>
        <end position="21"/>
    </location>
    <ligand>
        <name>IMP</name>
        <dbReference type="ChEBI" id="CHEBI:58053"/>
        <note>ligand shared between dimeric partners</note>
    </ligand>
</feature>
<dbReference type="HAMAP" id="MF_00011">
    <property type="entry name" value="Adenylosucc_synth"/>
    <property type="match status" value="1"/>
</dbReference>
<accession>A0A7V4DEG0</accession>
<dbReference type="FunFam" id="3.90.170.10:FF:000001">
    <property type="entry name" value="Adenylosuccinate synthetase"/>
    <property type="match status" value="1"/>
</dbReference>
<keyword evidence="4 8" id="KW-0547">Nucleotide-binding</keyword>
<dbReference type="Pfam" id="PF00709">
    <property type="entry name" value="Adenylsucc_synt"/>
    <property type="match status" value="1"/>
</dbReference>
<name>A0A7V4DEG0_9BACT</name>
<feature type="binding site" evidence="8">
    <location>
        <begin position="418"/>
        <end position="420"/>
    </location>
    <ligand>
        <name>GTP</name>
        <dbReference type="ChEBI" id="CHEBI:37565"/>
    </ligand>
</feature>
<evidence type="ECO:0000256" key="9">
    <source>
        <dbReference type="PROSITE-ProRule" id="PRU10134"/>
    </source>
</evidence>
<comment type="function">
    <text evidence="8">Plays an important role in the de novo pathway of purine nucleotide biosynthesis. Catalyzes the first committed step in the biosynthesis of AMP from IMP.</text>
</comment>
<dbReference type="PROSITE" id="PS00513">
    <property type="entry name" value="ADENYLOSUCCIN_SYN_2"/>
    <property type="match status" value="1"/>
</dbReference>
<dbReference type="EMBL" id="DTFV01000066">
    <property type="protein sequence ID" value="HGI30600.1"/>
    <property type="molecule type" value="Genomic_DNA"/>
</dbReference>
<comment type="subcellular location">
    <subcellularLocation>
        <location evidence="8">Cytoplasm</location>
    </subcellularLocation>
</comment>
<comment type="caution">
    <text evidence="10">The sequence shown here is derived from an EMBL/GenBank/DDBJ whole genome shotgun (WGS) entry which is preliminary data.</text>
</comment>
<feature type="binding site" description="in other chain" evidence="8">
    <location>
        <position position="134"/>
    </location>
    <ligand>
        <name>IMP</name>
        <dbReference type="ChEBI" id="CHEBI:58053"/>
        <note>ligand shared between dimeric partners</note>
    </ligand>
</feature>
<feature type="binding site" evidence="8">
    <location>
        <begin position="336"/>
        <end position="338"/>
    </location>
    <ligand>
        <name>GTP</name>
        <dbReference type="ChEBI" id="CHEBI:37565"/>
    </ligand>
</feature>
<keyword evidence="7 8" id="KW-0342">GTP-binding</keyword>